<reference evidence="1" key="1">
    <citation type="submission" date="2023-05" db="EMBL/GenBank/DDBJ databases">
        <title>Comparative genomics of Bacillaceae isolates and their secondary metabolite potential.</title>
        <authorList>
            <person name="Song L."/>
            <person name="Nielsen L.J."/>
            <person name="Mohite O."/>
            <person name="Xu X."/>
            <person name="Weber T."/>
            <person name="Kovacs A.T."/>
        </authorList>
    </citation>
    <scope>NUCLEOTIDE SEQUENCE</scope>
    <source>
        <strain evidence="1">LN15</strain>
    </source>
</reference>
<gene>
    <name evidence="1" type="ORF">QNH45_12280</name>
</gene>
<dbReference type="Pfam" id="PF16723">
    <property type="entry name" value="DUF5065"/>
    <property type="match status" value="1"/>
</dbReference>
<evidence type="ECO:0000313" key="2">
    <source>
        <dbReference type="Proteomes" id="UP001178303"/>
    </source>
</evidence>
<name>A0A9Q5VWL7_9BACI</name>
<evidence type="ECO:0000313" key="1">
    <source>
        <dbReference type="EMBL" id="WHY31508.1"/>
    </source>
</evidence>
<dbReference type="InterPro" id="IPR031998">
    <property type="entry name" value="DUF5065"/>
</dbReference>
<dbReference type="Gene3D" id="2.60.40.3720">
    <property type="match status" value="1"/>
</dbReference>
<proteinExistence type="predicted"/>
<protein>
    <submittedName>
        <fullName evidence="1">DUF5065 family protein</fullName>
    </submittedName>
</protein>
<dbReference type="RefSeq" id="WP_087980462.1">
    <property type="nucleotide sequence ID" value="NZ_CAXOOH010000896.1"/>
</dbReference>
<organism evidence="1 2">
    <name type="scientific">Bacillus wiedmannii</name>
    <dbReference type="NCBI Taxonomy" id="1890302"/>
    <lineage>
        <taxon>Bacteria</taxon>
        <taxon>Bacillati</taxon>
        <taxon>Bacillota</taxon>
        <taxon>Bacilli</taxon>
        <taxon>Bacillales</taxon>
        <taxon>Bacillaceae</taxon>
        <taxon>Bacillus</taxon>
        <taxon>Bacillus cereus group</taxon>
    </lineage>
</organism>
<dbReference type="Proteomes" id="UP001178303">
    <property type="component" value="Chromosome"/>
</dbReference>
<sequence length="134" mass="15556">MTSIEIISPTNEVKAAYSESFNDDWGYKTINELEGAENSTYQPDWNIEHLITGDTFYLTQRFGRAHFGAKMKIFKVHPDGTLQRFITIEPEFITMPKGLEIWRTPITNVYTKGTYIAVIKYNGEFTYSNHFQIN</sequence>
<dbReference type="AlphaFoldDB" id="A0A9Q5VWL7"/>
<dbReference type="EMBL" id="CP126099">
    <property type="protein sequence ID" value="WHY31508.1"/>
    <property type="molecule type" value="Genomic_DNA"/>
</dbReference>
<accession>A0A9Q5VWL7</accession>